<keyword evidence="2" id="KW-1185">Reference proteome</keyword>
<dbReference type="EMBL" id="JACAZH010000001">
    <property type="protein sequence ID" value="KAF7378036.1"/>
    <property type="molecule type" value="Genomic_DNA"/>
</dbReference>
<dbReference type="AlphaFoldDB" id="A0A8H6ZKF9"/>
<accession>A0A8H6ZKF9</accession>
<proteinExistence type="predicted"/>
<dbReference type="Proteomes" id="UP000623467">
    <property type="component" value="Unassembled WGS sequence"/>
</dbReference>
<sequence length="452" mass="50901">MATTPSPRIPLELCEEVIECLPVKNDPDVDVEEQDRYFTLRQCALVCRTWLPLARSRIFRVVHLSYNKGTQLLELLNLNPTLSQYMTIIVVTGPGRLGGCPLELVAELAPKLTATKTLKIIGGALYHDTWMSDWELESFLKLQEAILPILAAPLLTTVALQNILTTEDDFLKLISIPPLVTLRLENIRLISKAVQGRDESVPPTEHRLAISALGLHSQDATLAGWLFRPSCPLHVAALRELSIGVQDIGNIHDFLPLLNAIGSSLKEFGLRLPNRCDFREYRRFSSIFDAIPILPNAHIEHIAVYGFDRRDPSIGSYSKQFDGSELVKCLLLRLSAPQRLRMVTIHENVQILWRNAEEFPKLQWHNWRAVDEVLAQASFSDVKRLDFVAGLNSLGLECETVRSCVSSQFPAFRERKGAVFNLTVDYTSLAWDRAQAARDEMYYNDVSGEASD</sequence>
<name>A0A8H6ZKF9_9AGAR</name>
<gene>
    <name evidence="1" type="ORF">MSAN_00227500</name>
</gene>
<evidence type="ECO:0000313" key="2">
    <source>
        <dbReference type="Proteomes" id="UP000623467"/>
    </source>
</evidence>
<evidence type="ECO:0000313" key="1">
    <source>
        <dbReference type="EMBL" id="KAF7378036.1"/>
    </source>
</evidence>
<protein>
    <submittedName>
        <fullName evidence="1">F-box domain-containing protein</fullName>
    </submittedName>
</protein>
<organism evidence="1 2">
    <name type="scientific">Mycena sanguinolenta</name>
    <dbReference type="NCBI Taxonomy" id="230812"/>
    <lineage>
        <taxon>Eukaryota</taxon>
        <taxon>Fungi</taxon>
        <taxon>Dikarya</taxon>
        <taxon>Basidiomycota</taxon>
        <taxon>Agaricomycotina</taxon>
        <taxon>Agaricomycetes</taxon>
        <taxon>Agaricomycetidae</taxon>
        <taxon>Agaricales</taxon>
        <taxon>Marasmiineae</taxon>
        <taxon>Mycenaceae</taxon>
        <taxon>Mycena</taxon>
    </lineage>
</organism>
<comment type="caution">
    <text evidence="1">The sequence shown here is derived from an EMBL/GenBank/DDBJ whole genome shotgun (WGS) entry which is preliminary data.</text>
</comment>
<reference evidence="1" key="1">
    <citation type="submission" date="2020-05" db="EMBL/GenBank/DDBJ databases">
        <title>Mycena genomes resolve the evolution of fungal bioluminescence.</title>
        <authorList>
            <person name="Tsai I.J."/>
        </authorList>
    </citation>
    <scope>NUCLEOTIDE SEQUENCE</scope>
    <source>
        <strain evidence="1">160909Yilan</strain>
    </source>
</reference>
<dbReference type="OrthoDB" id="2989432at2759"/>